<dbReference type="PROSITE" id="PS50883">
    <property type="entry name" value="EAL"/>
    <property type="match status" value="1"/>
</dbReference>
<dbReference type="Gene3D" id="3.20.20.450">
    <property type="entry name" value="EAL domain"/>
    <property type="match status" value="1"/>
</dbReference>
<dbReference type="RefSeq" id="WP_225250729.1">
    <property type="nucleotide sequence ID" value="NZ_JAIWIU010000072.1"/>
</dbReference>
<dbReference type="EMBL" id="JAIWIU010000072">
    <property type="protein sequence ID" value="MCA2016827.1"/>
    <property type="molecule type" value="Genomic_DNA"/>
</dbReference>
<reference evidence="5" key="1">
    <citation type="submission" date="2023-07" db="EMBL/GenBank/DDBJ databases">
        <title>Molecular identification of indigenous halophilic bacteria isolated from red sea cost, biodegradation of synthetic dyes and assessment of degraded metabolite toxicity.</title>
        <authorList>
            <person name="Chaieb K."/>
            <person name="Altayb H.N."/>
        </authorList>
    </citation>
    <scope>NUCLEOTIDE SEQUENCE [LARGE SCALE GENOMIC DNA]</scope>
    <source>
        <strain evidence="5">K20</strain>
    </source>
</reference>
<dbReference type="Pfam" id="PF00563">
    <property type="entry name" value="EAL"/>
    <property type="match status" value="1"/>
</dbReference>
<keyword evidence="1" id="KW-0812">Transmembrane</keyword>
<feature type="domain" description="GGDEF" evidence="3">
    <location>
        <begin position="125"/>
        <end position="259"/>
    </location>
</feature>
<keyword evidence="1" id="KW-1133">Transmembrane helix</keyword>
<accession>A0ABS7YP35</accession>
<evidence type="ECO:0000256" key="1">
    <source>
        <dbReference type="SAM" id="Phobius"/>
    </source>
</evidence>
<dbReference type="Pfam" id="PF00990">
    <property type="entry name" value="GGDEF"/>
    <property type="match status" value="1"/>
</dbReference>
<feature type="transmembrane region" description="Helical" evidence="1">
    <location>
        <begin position="63"/>
        <end position="83"/>
    </location>
</feature>
<dbReference type="CDD" id="cd01949">
    <property type="entry name" value="GGDEF"/>
    <property type="match status" value="1"/>
</dbReference>
<gene>
    <name evidence="4" type="ORF">LDJ79_11945</name>
</gene>
<proteinExistence type="predicted"/>
<evidence type="ECO:0000313" key="5">
    <source>
        <dbReference type="Proteomes" id="UP001199044"/>
    </source>
</evidence>
<dbReference type="NCBIfam" id="TIGR00254">
    <property type="entry name" value="GGDEF"/>
    <property type="match status" value="1"/>
</dbReference>
<dbReference type="SMART" id="SM00052">
    <property type="entry name" value="EAL"/>
    <property type="match status" value="1"/>
</dbReference>
<comment type="caution">
    <text evidence="4">The sequence shown here is derived from an EMBL/GenBank/DDBJ whole genome shotgun (WGS) entry which is preliminary data.</text>
</comment>
<dbReference type="SMART" id="SM00267">
    <property type="entry name" value="GGDEF"/>
    <property type="match status" value="1"/>
</dbReference>
<dbReference type="InterPro" id="IPR000160">
    <property type="entry name" value="GGDEF_dom"/>
</dbReference>
<evidence type="ECO:0000259" key="3">
    <source>
        <dbReference type="PROSITE" id="PS50887"/>
    </source>
</evidence>
<dbReference type="Proteomes" id="UP001199044">
    <property type="component" value="Unassembled WGS sequence"/>
</dbReference>
<dbReference type="InterPro" id="IPR029787">
    <property type="entry name" value="Nucleotide_cyclase"/>
</dbReference>
<evidence type="ECO:0000259" key="2">
    <source>
        <dbReference type="PROSITE" id="PS50883"/>
    </source>
</evidence>
<dbReference type="SUPFAM" id="SSF55073">
    <property type="entry name" value="Nucleotide cyclase"/>
    <property type="match status" value="1"/>
</dbReference>
<protein>
    <submittedName>
        <fullName evidence="4">Bifunctional diguanylate cyclase/phosphodiesterase</fullName>
    </submittedName>
</protein>
<dbReference type="InterPro" id="IPR035919">
    <property type="entry name" value="EAL_sf"/>
</dbReference>
<dbReference type="PANTHER" id="PTHR33121">
    <property type="entry name" value="CYCLIC DI-GMP PHOSPHODIESTERASE PDEF"/>
    <property type="match status" value="1"/>
</dbReference>
<dbReference type="InterPro" id="IPR050706">
    <property type="entry name" value="Cyclic-di-GMP_PDE-like"/>
</dbReference>
<sequence>MSIHLRKASHHVISTIRQSSALQDLLIWLVVTVLVSYFSIRYDAFESFHDLSRGHEDWQLDEVFVVLFFVGLGGCLFGLRRYWDMQTYSRRLHREADFDSLTQLPNSRLAKRQLNHLLTGCPKERYVIAVLLDIDNFGTINHLYGRTTADMVLKHVATRLKLRNEKSGFVARINSDEFLACDLCDGRLHAIEDYVSDLRRVENVPIVIGKYVVNIRFSMGVAVYPKDSDNPDDLVRAAYLALEQAKTTNGIDWYLYREELGQRREYREMLSRQLYKAILNNELFMVYQPIWDQKRHLCKGFEALVRWNFQGASVPPFLFVNIAEEYGLINQLGDFVLRRSLSEMKDKLATDQYLAVNISAHQFHHDSFVPSLLDTIKGIGFDPKQLELELTETTLIDNYELLLEKLHRIRKKGVHVAIDDFGTGYSSLSRLNELSVDKLKIDRSFVEGIVDGIKEQNIVESVVSLGRKLNMQIVIEGVETEDQMDTLVELGCDLMQGYLFARPATLDKIEPRFFCVENTTIN</sequence>
<organism evidence="4 5">
    <name type="scientific">Vibrio tritonius</name>
    <dbReference type="NCBI Taxonomy" id="1435069"/>
    <lineage>
        <taxon>Bacteria</taxon>
        <taxon>Pseudomonadati</taxon>
        <taxon>Pseudomonadota</taxon>
        <taxon>Gammaproteobacteria</taxon>
        <taxon>Vibrionales</taxon>
        <taxon>Vibrionaceae</taxon>
        <taxon>Vibrio</taxon>
    </lineage>
</organism>
<dbReference type="PROSITE" id="PS50887">
    <property type="entry name" value="GGDEF"/>
    <property type="match status" value="1"/>
</dbReference>
<dbReference type="InterPro" id="IPR043128">
    <property type="entry name" value="Rev_trsase/Diguanyl_cyclase"/>
</dbReference>
<keyword evidence="5" id="KW-1185">Reference proteome</keyword>
<dbReference type="Gene3D" id="3.30.70.270">
    <property type="match status" value="1"/>
</dbReference>
<keyword evidence="1" id="KW-0472">Membrane</keyword>
<dbReference type="CDD" id="cd01948">
    <property type="entry name" value="EAL"/>
    <property type="match status" value="1"/>
</dbReference>
<dbReference type="InterPro" id="IPR001633">
    <property type="entry name" value="EAL_dom"/>
</dbReference>
<name>A0ABS7YP35_9VIBR</name>
<dbReference type="PANTHER" id="PTHR33121:SF70">
    <property type="entry name" value="SIGNALING PROTEIN YKOW"/>
    <property type="match status" value="1"/>
</dbReference>
<dbReference type="SUPFAM" id="SSF141868">
    <property type="entry name" value="EAL domain-like"/>
    <property type="match status" value="1"/>
</dbReference>
<evidence type="ECO:0000313" key="4">
    <source>
        <dbReference type="EMBL" id="MCA2016827.1"/>
    </source>
</evidence>
<feature type="transmembrane region" description="Helical" evidence="1">
    <location>
        <begin position="21"/>
        <end position="40"/>
    </location>
</feature>
<feature type="domain" description="EAL" evidence="2">
    <location>
        <begin position="267"/>
        <end position="517"/>
    </location>
</feature>